<organism evidence="1 2">
    <name type="scientific">Paenibacillus thermoaerophilus</name>
    <dbReference type="NCBI Taxonomy" id="1215385"/>
    <lineage>
        <taxon>Bacteria</taxon>
        <taxon>Bacillati</taxon>
        <taxon>Bacillota</taxon>
        <taxon>Bacilli</taxon>
        <taxon>Bacillales</taxon>
        <taxon>Paenibacillaceae</taxon>
        <taxon>Paenibacillus</taxon>
    </lineage>
</organism>
<sequence>MKGRELHFGETELTLRLKGLVSWLAVKRKVVMPYRTIRDVFVDEFDPPLWMLRMPGTSVPGFYVYEGSFKYGNEWYFLSFERRVPLLHIELDGHERYKYVIVQIDRPGDIAAQIRRRLRGAE</sequence>
<comment type="caution">
    <text evidence="1">The sequence shown here is derived from an EMBL/GenBank/DDBJ whole genome shotgun (WGS) entry which is preliminary data.</text>
</comment>
<dbReference type="Proteomes" id="UP001596528">
    <property type="component" value="Unassembled WGS sequence"/>
</dbReference>
<evidence type="ECO:0008006" key="3">
    <source>
        <dbReference type="Google" id="ProtNLM"/>
    </source>
</evidence>
<accession>A0ABW2V8A2</accession>
<reference evidence="2" key="1">
    <citation type="journal article" date="2019" name="Int. J. Syst. Evol. Microbiol.">
        <title>The Global Catalogue of Microorganisms (GCM) 10K type strain sequencing project: providing services to taxonomists for standard genome sequencing and annotation.</title>
        <authorList>
            <consortium name="The Broad Institute Genomics Platform"/>
            <consortium name="The Broad Institute Genome Sequencing Center for Infectious Disease"/>
            <person name="Wu L."/>
            <person name="Ma J."/>
        </authorList>
    </citation>
    <scope>NUCLEOTIDE SEQUENCE [LARGE SCALE GENOMIC DNA]</scope>
    <source>
        <strain evidence="2">JCM 18657</strain>
    </source>
</reference>
<evidence type="ECO:0000313" key="1">
    <source>
        <dbReference type="EMBL" id="MFC7751473.1"/>
    </source>
</evidence>
<dbReference type="EMBL" id="JBHTGQ010000044">
    <property type="protein sequence ID" value="MFC7751473.1"/>
    <property type="molecule type" value="Genomic_DNA"/>
</dbReference>
<proteinExistence type="predicted"/>
<name>A0ABW2V8A2_9BACL</name>
<keyword evidence="2" id="KW-1185">Reference proteome</keyword>
<evidence type="ECO:0000313" key="2">
    <source>
        <dbReference type="Proteomes" id="UP001596528"/>
    </source>
</evidence>
<protein>
    <recommendedName>
        <fullName evidence="3">PH domain-containing protein</fullName>
    </recommendedName>
</protein>
<dbReference type="RefSeq" id="WP_138790468.1">
    <property type="nucleotide sequence ID" value="NZ_JBHTGQ010000044.1"/>
</dbReference>
<gene>
    <name evidence="1" type="ORF">ACFQWB_16255</name>
</gene>